<dbReference type="AlphaFoldDB" id="A0A0V1E9E2"/>
<dbReference type="EMBL" id="JYDR01000074">
    <property type="protein sequence ID" value="KRY70432.1"/>
    <property type="molecule type" value="Genomic_DNA"/>
</dbReference>
<dbReference type="Proteomes" id="UP000054632">
    <property type="component" value="Unassembled WGS sequence"/>
</dbReference>
<gene>
    <name evidence="1" type="ORF">T4A_6995</name>
</gene>
<evidence type="ECO:0000313" key="2">
    <source>
        <dbReference type="Proteomes" id="UP000054632"/>
    </source>
</evidence>
<evidence type="ECO:0000313" key="1">
    <source>
        <dbReference type="EMBL" id="KRY70432.1"/>
    </source>
</evidence>
<accession>A0A0V1E9E2</accession>
<comment type="caution">
    <text evidence="1">The sequence shown here is derived from an EMBL/GenBank/DDBJ whole genome shotgun (WGS) entry which is preliminary data.</text>
</comment>
<name>A0A0V1E9E2_TRIPS</name>
<protein>
    <submittedName>
        <fullName evidence="1">Uncharacterized protein</fullName>
    </submittedName>
</protein>
<reference evidence="1 2" key="1">
    <citation type="submission" date="2015-01" db="EMBL/GenBank/DDBJ databases">
        <title>Evolution of Trichinella species and genotypes.</title>
        <authorList>
            <person name="Korhonen P.K."/>
            <person name="Edoardo P."/>
            <person name="Giuseppe L.R."/>
            <person name="Gasser R.B."/>
        </authorList>
    </citation>
    <scope>NUCLEOTIDE SEQUENCE [LARGE SCALE GENOMIC DNA]</scope>
    <source>
        <strain evidence="1">ISS13</strain>
    </source>
</reference>
<organism evidence="1 2">
    <name type="scientific">Trichinella pseudospiralis</name>
    <name type="common">Parasitic roundworm</name>
    <dbReference type="NCBI Taxonomy" id="6337"/>
    <lineage>
        <taxon>Eukaryota</taxon>
        <taxon>Metazoa</taxon>
        <taxon>Ecdysozoa</taxon>
        <taxon>Nematoda</taxon>
        <taxon>Enoplea</taxon>
        <taxon>Dorylaimia</taxon>
        <taxon>Trichinellida</taxon>
        <taxon>Trichinellidae</taxon>
        <taxon>Trichinella</taxon>
    </lineage>
</organism>
<sequence>METAEMRRGVSMAEPQTLEEARRIAKRAMNHILYITGRYDTTANPEYPLGQEVTADASKLMAPREVKRCAATQRQDVLGSDRPPVIKNKSCVSDSEYGKRQRISARRGEISVKKQCCPGKT</sequence>
<proteinExistence type="predicted"/>